<dbReference type="AlphaFoldDB" id="A0A165XXE0"/>
<name>A0A165XXE0_9AGAM</name>
<evidence type="ECO:0000313" key="1">
    <source>
        <dbReference type="EMBL" id="KZP08994.1"/>
    </source>
</evidence>
<reference evidence="1 2" key="1">
    <citation type="journal article" date="2016" name="Mol. Biol. Evol.">
        <title>Comparative Genomics of Early-Diverging Mushroom-Forming Fungi Provides Insights into the Origins of Lignocellulose Decay Capabilities.</title>
        <authorList>
            <person name="Nagy L.G."/>
            <person name="Riley R."/>
            <person name="Tritt A."/>
            <person name="Adam C."/>
            <person name="Daum C."/>
            <person name="Floudas D."/>
            <person name="Sun H."/>
            <person name="Yadav J.S."/>
            <person name="Pangilinan J."/>
            <person name="Larsson K.H."/>
            <person name="Matsuura K."/>
            <person name="Barry K."/>
            <person name="Labutti K."/>
            <person name="Kuo R."/>
            <person name="Ohm R.A."/>
            <person name="Bhattacharya S.S."/>
            <person name="Shirouzu T."/>
            <person name="Yoshinaga Y."/>
            <person name="Martin F.M."/>
            <person name="Grigoriev I.V."/>
            <person name="Hibbett D.S."/>
        </authorList>
    </citation>
    <scope>NUCLEOTIDE SEQUENCE [LARGE SCALE GENOMIC DNA]</scope>
    <source>
        <strain evidence="1 2">CBS 109695</strain>
    </source>
</reference>
<dbReference type="Proteomes" id="UP000076532">
    <property type="component" value="Unassembled WGS sequence"/>
</dbReference>
<accession>A0A165XXE0</accession>
<sequence>MPRSSLPLSTCTNHPAGLPPDLVARRAAAGVLPRSGGGHTGSIWIHGRVFPLVVGCWATSEEHRRAHLRPPARSRLGRAVVA</sequence>
<keyword evidence="2" id="KW-1185">Reference proteome</keyword>
<proteinExistence type="predicted"/>
<evidence type="ECO:0000313" key="2">
    <source>
        <dbReference type="Proteomes" id="UP000076532"/>
    </source>
</evidence>
<protein>
    <submittedName>
        <fullName evidence="1">Uncharacterized protein</fullName>
    </submittedName>
</protein>
<gene>
    <name evidence="1" type="ORF">FIBSPDRAFT_874059</name>
</gene>
<organism evidence="1 2">
    <name type="scientific">Athelia psychrophila</name>
    <dbReference type="NCBI Taxonomy" id="1759441"/>
    <lineage>
        <taxon>Eukaryota</taxon>
        <taxon>Fungi</taxon>
        <taxon>Dikarya</taxon>
        <taxon>Basidiomycota</taxon>
        <taxon>Agaricomycotina</taxon>
        <taxon>Agaricomycetes</taxon>
        <taxon>Agaricomycetidae</taxon>
        <taxon>Atheliales</taxon>
        <taxon>Atheliaceae</taxon>
        <taxon>Athelia</taxon>
    </lineage>
</organism>
<dbReference type="EMBL" id="KV417710">
    <property type="protein sequence ID" value="KZP08994.1"/>
    <property type="molecule type" value="Genomic_DNA"/>
</dbReference>